<name>A0ABR3EU68_9AGAR</name>
<evidence type="ECO:0000313" key="3">
    <source>
        <dbReference type="Proteomes" id="UP001465976"/>
    </source>
</evidence>
<feature type="compositionally biased region" description="Basic and acidic residues" evidence="1">
    <location>
        <begin position="177"/>
        <end position="191"/>
    </location>
</feature>
<feature type="compositionally biased region" description="Basic and acidic residues" evidence="1">
    <location>
        <begin position="128"/>
        <end position="143"/>
    </location>
</feature>
<dbReference type="Proteomes" id="UP001465976">
    <property type="component" value="Unassembled WGS sequence"/>
</dbReference>
<evidence type="ECO:0000313" key="2">
    <source>
        <dbReference type="EMBL" id="KAL0566449.1"/>
    </source>
</evidence>
<organism evidence="2 3">
    <name type="scientific">Marasmius crinis-equi</name>
    <dbReference type="NCBI Taxonomy" id="585013"/>
    <lineage>
        <taxon>Eukaryota</taxon>
        <taxon>Fungi</taxon>
        <taxon>Dikarya</taxon>
        <taxon>Basidiomycota</taxon>
        <taxon>Agaricomycotina</taxon>
        <taxon>Agaricomycetes</taxon>
        <taxon>Agaricomycetidae</taxon>
        <taxon>Agaricales</taxon>
        <taxon>Marasmiineae</taxon>
        <taxon>Marasmiaceae</taxon>
        <taxon>Marasmius</taxon>
    </lineage>
</organism>
<dbReference type="EMBL" id="JBAHYK010001896">
    <property type="protein sequence ID" value="KAL0566449.1"/>
    <property type="molecule type" value="Genomic_DNA"/>
</dbReference>
<proteinExistence type="predicted"/>
<gene>
    <name evidence="2" type="ORF">V5O48_015564</name>
</gene>
<evidence type="ECO:0000256" key="1">
    <source>
        <dbReference type="SAM" id="MobiDB-lite"/>
    </source>
</evidence>
<reference evidence="2 3" key="1">
    <citation type="submission" date="2024-02" db="EMBL/GenBank/DDBJ databases">
        <title>A draft genome for the cacao thread blight pathogen Marasmius crinis-equi.</title>
        <authorList>
            <person name="Cohen S.P."/>
            <person name="Baruah I.K."/>
            <person name="Amoako-Attah I."/>
            <person name="Bukari Y."/>
            <person name="Meinhardt L.W."/>
            <person name="Bailey B.A."/>
        </authorList>
    </citation>
    <scope>NUCLEOTIDE SEQUENCE [LARGE SCALE GENOMIC DNA]</scope>
    <source>
        <strain evidence="2 3">GH-76</strain>
    </source>
</reference>
<accession>A0ABR3EU68</accession>
<feature type="region of interest" description="Disordered" evidence="1">
    <location>
        <begin position="163"/>
        <end position="201"/>
    </location>
</feature>
<sequence length="201" mass="23153">MAKGDQANSLSHYLEVHKARRKIILPPPLEDSFQLQRTFQAVNFKWQDLDGLHWSEEDSERLSDHSESVPNAQSSAAGFDKLESHIPFPIMDEAEDSQEIGQWVNANSSNTCQNEDDCPTPMPNQTSFEKEQEPGDASKEYDYDDERKLIATSRYVTGVVQDWESKKREKRRAKNRKKEETREAEIARKSAIDLQESSMDF</sequence>
<feature type="compositionally biased region" description="Basic and acidic residues" evidence="1">
    <location>
        <begin position="57"/>
        <end position="67"/>
    </location>
</feature>
<feature type="region of interest" description="Disordered" evidence="1">
    <location>
        <begin position="108"/>
        <end position="143"/>
    </location>
</feature>
<comment type="caution">
    <text evidence="2">The sequence shown here is derived from an EMBL/GenBank/DDBJ whole genome shotgun (WGS) entry which is preliminary data.</text>
</comment>
<feature type="region of interest" description="Disordered" evidence="1">
    <location>
        <begin position="57"/>
        <end position="79"/>
    </location>
</feature>
<protein>
    <submittedName>
        <fullName evidence="2">Uncharacterized protein</fullName>
    </submittedName>
</protein>
<keyword evidence="3" id="KW-1185">Reference proteome</keyword>